<feature type="region of interest" description="Disordered" evidence="1">
    <location>
        <begin position="261"/>
        <end position="305"/>
    </location>
</feature>
<accession>X6NUE0</accession>
<organism evidence="2 3">
    <name type="scientific">Reticulomyxa filosa</name>
    <dbReference type="NCBI Taxonomy" id="46433"/>
    <lineage>
        <taxon>Eukaryota</taxon>
        <taxon>Sar</taxon>
        <taxon>Rhizaria</taxon>
        <taxon>Retaria</taxon>
        <taxon>Foraminifera</taxon>
        <taxon>Monothalamids</taxon>
        <taxon>Reticulomyxidae</taxon>
        <taxon>Reticulomyxa</taxon>
    </lineage>
</organism>
<proteinExistence type="predicted"/>
<reference evidence="2 3" key="1">
    <citation type="journal article" date="2013" name="Curr. Biol.">
        <title>The Genome of the Foraminiferan Reticulomyxa filosa.</title>
        <authorList>
            <person name="Glockner G."/>
            <person name="Hulsmann N."/>
            <person name="Schleicher M."/>
            <person name="Noegel A.A."/>
            <person name="Eichinger L."/>
            <person name="Gallinger C."/>
            <person name="Pawlowski J."/>
            <person name="Sierra R."/>
            <person name="Euteneuer U."/>
            <person name="Pillet L."/>
            <person name="Moustafa A."/>
            <person name="Platzer M."/>
            <person name="Groth M."/>
            <person name="Szafranski K."/>
            <person name="Schliwa M."/>
        </authorList>
    </citation>
    <scope>NUCLEOTIDE SEQUENCE [LARGE SCALE GENOMIC DNA]</scope>
</reference>
<evidence type="ECO:0000256" key="1">
    <source>
        <dbReference type="SAM" id="MobiDB-lite"/>
    </source>
</evidence>
<feature type="compositionally biased region" description="Basic and acidic residues" evidence="1">
    <location>
        <begin position="290"/>
        <end position="305"/>
    </location>
</feature>
<dbReference type="AlphaFoldDB" id="X6NUE0"/>
<protein>
    <submittedName>
        <fullName evidence="2">Uncharacterized protein</fullName>
    </submittedName>
</protein>
<comment type="caution">
    <text evidence="2">The sequence shown here is derived from an EMBL/GenBank/DDBJ whole genome shotgun (WGS) entry which is preliminary data.</text>
</comment>
<evidence type="ECO:0000313" key="3">
    <source>
        <dbReference type="Proteomes" id="UP000023152"/>
    </source>
</evidence>
<gene>
    <name evidence="2" type="ORF">RFI_07732</name>
</gene>
<keyword evidence="3" id="KW-1185">Reference proteome</keyword>
<sequence length="504" mass="58574">MLMYERVQILKENCGLFLKKIDQIKMDEKKEVDEEQKVKFCQLLLQLLKIQQEELKGHQEVVPEDTLTTVQPTITPTNPAEMCNLVERQICTYIFLSRECILEPCTSRCNMAHKKNIIWYTASTLPKGALKKKRGTINAKKKKKLTNIGRVAGFSMYRDEESQFAIACKNDDSIGSKPLIGKITWWELEKKKDNEVDEKTLRPCTDLTMEEWKLFEKKLTRADLIEGYYDDYAKEEQCFARELVDVELLTSEEVAKIKLEMEKMKDSSDPDMMGDDLELDNDNDNDNDDGDKRMAARKNNGKERLAQKNKDKWDDILDVNTTSVDNDDKKYQWENVFDDMDENVYSTQTKGLFQMQALTEQWKDKEYMQKMSKKKRTFVKCYIYYSQPLPKAFLSVLSYKEKSKQFHKKMAKLARKYGEQVLSEVSGESVLLAATDGMGLDYDSANGNDEIGNDDDVFGDEKPRKKVEEMRIDEIMGWKPVPSGNWLDYLESIENVGLITHPKK</sequence>
<feature type="compositionally biased region" description="Acidic residues" evidence="1">
    <location>
        <begin position="272"/>
        <end position="289"/>
    </location>
</feature>
<dbReference type="Proteomes" id="UP000023152">
    <property type="component" value="Unassembled WGS sequence"/>
</dbReference>
<dbReference type="EMBL" id="ASPP01006087">
    <property type="protein sequence ID" value="ETO29389.1"/>
    <property type="molecule type" value="Genomic_DNA"/>
</dbReference>
<evidence type="ECO:0000313" key="2">
    <source>
        <dbReference type="EMBL" id="ETO29389.1"/>
    </source>
</evidence>
<name>X6NUE0_RETFI</name>